<evidence type="ECO:0000313" key="2">
    <source>
        <dbReference type="Proteomes" id="UP001139411"/>
    </source>
</evidence>
<dbReference type="Proteomes" id="UP001139411">
    <property type="component" value="Unassembled WGS sequence"/>
</dbReference>
<name>A0A9X1QBD8_9BACT</name>
<evidence type="ECO:0008006" key="3">
    <source>
        <dbReference type="Google" id="ProtNLM"/>
    </source>
</evidence>
<dbReference type="EMBL" id="JAKFFV010000004">
    <property type="protein sequence ID" value="MCF2497939.1"/>
    <property type="molecule type" value="Genomic_DNA"/>
</dbReference>
<reference evidence="1" key="1">
    <citation type="submission" date="2022-01" db="EMBL/GenBank/DDBJ databases">
        <title>Novel species in genus Dyadobacter.</title>
        <authorList>
            <person name="Ma C."/>
        </authorList>
    </citation>
    <scope>NUCLEOTIDE SEQUENCE</scope>
    <source>
        <strain evidence="1">CY357</strain>
    </source>
</reference>
<proteinExistence type="predicted"/>
<protein>
    <recommendedName>
        <fullName evidence="3">HNH endonuclease</fullName>
    </recommendedName>
</protein>
<organism evidence="1 2">
    <name type="scientific">Dyadobacter chenhuakuii</name>
    <dbReference type="NCBI Taxonomy" id="2909339"/>
    <lineage>
        <taxon>Bacteria</taxon>
        <taxon>Pseudomonadati</taxon>
        <taxon>Bacteroidota</taxon>
        <taxon>Cytophagia</taxon>
        <taxon>Cytophagales</taxon>
        <taxon>Spirosomataceae</taxon>
        <taxon>Dyadobacter</taxon>
    </lineage>
</organism>
<evidence type="ECO:0000313" key="1">
    <source>
        <dbReference type="EMBL" id="MCF2497939.1"/>
    </source>
</evidence>
<dbReference type="AlphaFoldDB" id="A0A9X1QBD8"/>
<accession>A0A9X1QBD8</accession>
<comment type="caution">
    <text evidence="1">The sequence shown here is derived from an EMBL/GenBank/DDBJ whole genome shotgun (WGS) entry which is preliminary data.</text>
</comment>
<sequence length="362" mass="42069">MNSKFLVCEETGTVIHADDRRILHYGFEDFVASIVQSDDCFICGAENGSKPFSNEHVIPKWIMKHYCKPDGFMVLPNGSNIKHIHYTVGCCQDCNGELSELFEKPISDLLKNDYNFVADAIAQDESLYVKLFHWACLLFFKTHLKDSYLVAERDRRVPSGSIADTYCWHPLYHIHQIIRSYHTGAVLMDGIQGTIVVFEALDEGPEEQFDYLDNLNSQIVMVKVGKNVILAVLNDSRFCLAGYRTFLSRINGALTSIQIRELFARLRHLNDNIKRRPTFYSLFKNNQFILGAKVPKKIEFFSIKREKSSLFKFMRFYLGEIMPLDLPNREKYLQDLEEGHAWYILDKDQNFFQHKNYQELNG</sequence>
<gene>
    <name evidence="1" type="ORF">L0661_06455</name>
</gene>